<evidence type="ECO:0000256" key="8">
    <source>
        <dbReference type="ARBA" id="ARBA00023286"/>
    </source>
</evidence>
<reference evidence="13" key="1">
    <citation type="submission" date="2016-11" db="UniProtKB">
        <authorList>
            <consortium name="WormBaseParasite"/>
        </authorList>
    </citation>
    <scope>IDENTIFICATION</scope>
</reference>
<dbReference type="GO" id="GO:0033198">
    <property type="term" value="P:response to ATP"/>
    <property type="evidence" value="ECO:0007669"/>
    <property type="project" value="InterPro"/>
</dbReference>
<evidence type="ECO:0000313" key="12">
    <source>
        <dbReference type="Proteomes" id="UP000095280"/>
    </source>
</evidence>
<dbReference type="PANTHER" id="PTHR10125:SF31">
    <property type="entry name" value="P2X RECEPTOR E"/>
    <property type="match status" value="1"/>
</dbReference>
<evidence type="ECO:0000256" key="7">
    <source>
        <dbReference type="ARBA" id="ARBA00023136"/>
    </source>
</evidence>
<evidence type="ECO:0000256" key="9">
    <source>
        <dbReference type="ARBA" id="ARBA00023303"/>
    </source>
</evidence>
<evidence type="ECO:0000256" key="10">
    <source>
        <dbReference type="SAM" id="MobiDB-lite"/>
    </source>
</evidence>
<keyword evidence="9" id="KW-0407">Ion channel</keyword>
<proteinExistence type="inferred from homology"/>
<keyword evidence="6" id="KW-0406">Ion transport</keyword>
<feature type="compositionally biased region" description="Basic residues" evidence="10">
    <location>
        <begin position="477"/>
        <end position="486"/>
    </location>
</feature>
<dbReference type="Pfam" id="PF00864">
    <property type="entry name" value="P2X_receptor"/>
    <property type="match status" value="1"/>
</dbReference>
<comment type="similarity">
    <text evidence="2">Belongs to the P2X receptor family.</text>
</comment>
<dbReference type="Proteomes" id="UP000095280">
    <property type="component" value="Unplaced"/>
</dbReference>
<keyword evidence="4 11" id="KW-0812">Transmembrane</keyword>
<dbReference type="Gene3D" id="2.60.490.10">
    <property type="entry name" value="atp-gated p2x4 ion channel domain"/>
    <property type="match status" value="1"/>
</dbReference>
<dbReference type="GO" id="GO:0012505">
    <property type="term" value="C:endomembrane system"/>
    <property type="evidence" value="ECO:0007669"/>
    <property type="project" value="UniProtKB-SubCell"/>
</dbReference>
<keyword evidence="3" id="KW-0813">Transport</keyword>
<feature type="transmembrane region" description="Helical" evidence="11">
    <location>
        <begin position="31"/>
        <end position="50"/>
    </location>
</feature>
<comment type="subcellular location">
    <subcellularLocation>
        <location evidence="1">Endomembrane system</location>
    </subcellularLocation>
</comment>
<accession>A0A1I8IXZ5</accession>
<name>A0A1I8IXZ5_9PLAT</name>
<feature type="region of interest" description="Disordered" evidence="10">
    <location>
        <begin position="779"/>
        <end position="814"/>
    </location>
</feature>
<dbReference type="GO" id="GO:0070588">
    <property type="term" value="P:calcium ion transmembrane transport"/>
    <property type="evidence" value="ECO:0007669"/>
    <property type="project" value="TreeGrafter"/>
</dbReference>
<organism evidence="12 13">
    <name type="scientific">Macrostomum lignano</name>
    <dbReference type="NCBI Taxonomy" id="282301"/>
    <lineage>
        <taxon>Eukaryota</taxon>
        <taxon>Metazoa</taxon>
        <taxon>Spiralia</taxon>
        <taxon>Lophotrochozoa</taxon>
        <taxon>Platyhelminthes</taxon>
        <taxon>Rhabditophora</taxon>
        <taxon>Macrostomorpha</taxon>
        <taxon>Macrostomida</taxon>
        <taxon>Macrostomidae</taxon>
        <taxon>Macrostomum</taxon>
    </lineage>
</organism>
<keyword evidence="7 11" id="KW-0472">Membrane</keyword>
<dbReference type="AlphaFoldDB" id="A0A1I8IXZ5"/>
<dbReference type="PRINTS" id="PR01307">
    <property type="entry name" value="P2XRECEPTOR"/>
</dbReference>
<evidence type="ECO:0000256" key="2">
    <source>
        <dbReference type="ARBA" id="ARBA00009848"/>
    </source>
</evidence>
<evidence type="ECO:0000313" key="13">
    <source>
        <dbReference type="WBParaSite" id="maker-uti_cns_0018915-snap-gene-0.2-mRNA-1"/>
    </source>
</evidence>
<feature type="region of interest" description="Disordered" evidence="10">
    <location>
        <begin position="389"/>
        <end position="427"/>
    </location>
</feature>
<dbReference type="NCBIfam" id="TIGR00863">
    <property type="entry name" value="P2X"/>
    <property type="match status" value="1"/>
</dbReference>
<evidence type="ECO:0000256" key="11">
    <source>
        <dbReference type="SAM" id="Phobius"/>
    </source>
</evidence>
<dbReference type="Gene3D" id="1.10.287.940">
    <property type="entry name" value="atp-gated p2x4 ion channel"/>
    <property type="match status" value="1"/>
</dbReference>
<dbReference type="InterPro" id="IPR001429">
    <property type="entry name" value="P2X_purnocptor"/>
</dbReference>
<evidence type="ECO:0000256" key="1">
    <source>
        <dbReference type="ARBA" id="ARBA00004308"/>
    </source>
</evidence>
<evidence type="ECO:0000256" key="5">
    <source>
        <dbReference type="ARBA" id="ARBA00022989"/>
    </source>
</evidence>
<keyword evidence="5 11" id="KW-1133">Transmembrane helix</keyword>
<protein>
    <submittedName>
        <fullName evidence="13">ATP receptor</fullName>
    </submittedName>
</protein>
<dbReference type="InterPro" id="IPR059116">
    <property type="entry name" value="P2X_receptor"/>
</dbReference>
<evidence type="ECO:0000256" key="3">
    <source>
        <dbReference type="ARBA" id="ARBA00022448"/>
    </source>
</evidence>
<dbReference type="InterPro" id="IPR027309">
    <property type="entry name" value="P2X_extracellular_dom_sf"/>
</dbReference>
<dbReference type="WBParaSite" id="maker-uti_cns_0018915-snap-gene-0.2-mRNA-1">
    <property type="protein sequence ID" value="maker-uti_cns_0018915-snap-gene-0.2-mRNA-1"/>
    <property type="gene ID" value="maker-uti_cns_0018915-snap-gene-0.2"/>
</dbReference>
<sequence length="859" mass="95133">MASSVKKFLSATLFEYETQKVIAISSYKIGLIYRGIQMLIVTYVIGWVMLREKGYQSFETVVSGVTTKLKGLEYTNFTEIPSIGDRIWDVADWAVPPQMNSAFFVTTNVVITKNQSQTTCEEDKDNKWHAKCSSDSDCIKGHVHGLGWGVRTGRCLNSTREEGLRICEIYGWCPTEQDVLPLGEGKILMTRVQNFTVLIKNSVEFPKFGVKRRNILSNMGKNYLRGCNYRPDHEMDKYCPIFRLGDIIKYGQAISPETAKQVWITGGMVAIDIHWECNFDYDEEECKPDYKFRNLEDGHVGRGWNFRHAYHYVEDGVHRRTLVKAYGIQFFISVTGRGGKFDVLNFTMNLGSGLALLTLATVLCDIIVLNIMRKRKKYRQAKIDKVKRKQIERARSARGGGAEDEDQSAAAAAAERPGGADADADDADLESAPSFRLHVGARIPGNGAANFGSLVGGRQRSGQRIRTGARLEGGQRRAGRRAQRLRPFRAELSRGTHWLNSVDSLGAPTRLSRRHRERQPELAAPAVSRQAALERWRPPAVATPQRPEQQPQSQRHHRRRSERPELHAARVQRHVEFERRSSPPFCVAAAAVAKPDCRQHRGDEVLVGVLQQHRHPIRGGTNAEPTVDDPSKRLWRLQRSQQSDQELGWRRGHSLVCLVVQRGSRKSADHETAPTLAALTALRSVPIGNSVVASNSSKQQQQVRRLDCRRNDVIVLDDVIATKRRGESSSAGGAQPARRIAVAVKVPVNYGASPAAGVTASQATSSKVPTAGGLQQFGRRKTGATQPAVRGVDDRGTDEAGGGQSSQSEVPDSRLVDAEVRLVVNAAANDGKDAAVRCRLGHPGADISRLSVGCCFRSF</sequence>
<dbReference type="GO" id="GO:0004931">
    <property type="term" value="F:extracellularly ATP-gated monoatomic cation channel activity"/>
    <property type="evidence" value="ECO:0007669"/>
    <property type="project" value="InterPro"/>
</dbReference>
<keyword evidence="8" id="KW-1071">Ligand-gated ion channel</keyword>
<feature type="compositionally biased region" description="Low complexity" evidence="10">
    <location>
        <begin position="408"/>
        <end position="421"/>
    </location>
</feature>
<keyword evidence="12" id="KW-1185">Reference proteome</keyword>
<evidence type="ECO:0000256" key="6">
    <source>
        <dbReference type="ARBA" id="ARBA00023065"/>
    </source>
</evidence>
<feature type="region of interest" description="Disordered" evidence="10">
    <location>
        <begin position="448"/>
        <end position="486"/>
    </location>
</feature>
<feature type="region of interest" description="Disordered" evidence="10">
    <location>
        <begin position="509"/>
        <end position="567"/>
    </location>
</feature>
<dbReference type="GO" id="GO:0001614">
    <property type="term" value="F:purinergic nucleotide receptor activity"/>
    <property type="evidence" value="ECO:0007669"/>
    <property type="project" value="InterPro"/>
</dbReference>
<dbReference type="PANTHER" id="PTHR10125">
    <property type="entry name" value="P2X PURINOCEPTOR"/>
    <property type="match status" value="1"/>
</dbReference>
<evidence type="ECO:0000256" key="4">
    <source>
        <dbReference type="ARBA" id="ARBA00022692"/>
    </source>
</evidence>
<dbReference type="GO" id="GO:0098794">
    <property type="term" value="C:postsynapse"/>
    <property type="evidence" value="ECO:0007669"/>
    <property type="project" value="GOC"/>
</dbReference>
<feature type="compositionally biased region" description="Low complexity" evidence="10">
    <location>
        <begin position="544"/>
        <end position="553"/>
    </location>
</feature>
<feature type="transmembrane region" description="Helical" evidence="11">
    <location>
        <begin position="350"/>
        <end position="372"/>
    </location>
</feature>
<dbReference type="GO" id="GO:0005886">
    <property type="term" value="C:plasma membrane"/>
    <property type="evidence" value="ECO:0007669"/>
    <property type="project" value="InterPro"/>
</dbReference>